<evidence type="ECO:0000313" key="3">
    <source>
        <dbReference type="EMBL" id="GAA3701027.1"/>
    </source>
</evidence>
<dbReference type="PANTHER" id="PTHR46696">
    <property type="entry name" value="P450, PUTATIVE (EUROFUNG)-RELATED"/>
    <property type="match status" value="1"/>
</dbReference>
<name>A0ABP7D5P6_9ACTN</name>
<dbReference type="Proteomes" id="UP001500902">
    <property type="component" value="Unassembled WGS sequence"/>
</dbReference>
<dbReference type="InterPro" id="IPR017972">
    <property type="entry name" value="Cyt_P450_CS"/>
</dbReference>
<evidence type="ECO:0000256" key="2">
    <source>
        <dbReference type="RuleBase" id="RU000461"/>
    </source>
</evidence>
<keyword evidence="2" id="KW-0560">Oxidoreductase</keyword>
<organism evidence="3 4">
    <name type="scientific">Nonomuraea antimicrobica</name>
    <dbReference type="NCBI Taxonomy" id="561173"/>
    <lineage>
        <taxon>Bacteria</taxon>
        <taxon>Bacillati</taxon>
        <taxon>Actinomycetota</taxon>
        <taxon>Actinomycetes</taxon>
        <taxon>Streptosporangiales</taxon>
        <taxon>Streptosporangiaceae</taxon>
        <taxon>Nonomuraea</taxon>
    </lineage>
</organism>
<dbReference type="InterPro" id="IPR001128">
    <property type="entry name" value="Cyt_P450"/>
</dbReference>
<dbReference type="Pfam" id="PF00067">
    <property type="entry name" value="p450"/>
    <property type="match status" value="1"/>
</dbReference>
<keyword evidence="2" id="KW-0408">Iron</keyword>
<sequence length="438" mass="48353">MDEPLTMPVLRSPTDPPAELREIRATLPITPLWYPDGHVGWLVTSHELARAVLGDRRFSMQPMRSPVGEPERLAEVFDQTRVELGFPDEVHQVFERVKAQGCPVAHATVDPVVVDVMRNAPPPGTGGLIGLDPPHHSRQRRALAALFSPKRVARHRPLVEMLIARQLGIVEEAGPPADLVEAFAMPLTMSVITSLLGAEPADIPSFAPAVETRQDLESGSDAIVETMRAFRQFALELVLRRRKQPGPDLLSDLIRDTDLDDDELVNVVTQLFSAGFDTTANMLSLAVFTLLHDRARWVRLRADDSLVPRALEEILRYVTLIQVGTFSRTALEDVEIGGVAVRAGTSVTVSLAAANRDPLAFDDPETLDLSRAATGHLSFGYGIHQCLGQHLARLELTAAVTALMRRFPELRLAAGEDEIRFHRGDRQTYGMQELPVTW</sequence>
<protein>
    <submittedName>
        <fullName evidence="3">Cytochrome P450</fullName>
    </submittedName>
</protein>
<accession>A0ABP7D5P6</accession>
<dbReference type="EMBL" id="BAAAZP010000163">
    <property type="protein sequence ID" value="GAA3701027.1"/>
    <property type="molecule type" value="Genomic_DNA"/>
</dbReference>
<dbReference type="InterPro" id="IPR002397">
    <property type="entry name" value="Cyt_P450_B"/>
</dbReference>
<reference evidence="4" key="1">
    <citation type="journal article" date="2019" name="Int. J. Syst. Evol. Microbiol.">
        <title>The Global Catalogue of Microorganisms (GCM) 10K type strain sequencing project: providing services to taxonomists for standard genome sequencing and annotation.</title>
        <authorList>
            <consortium name="The Broad Institute Genomics Platform"/>
            <consortium name="The Broad Institute Genome Sequencing Center for Infectious Disease"/>
            <person name="Wu L."/>
            <person name="Ma J."/>
        </authorList>
    </citation>
    <scope>NUCLEOTIDE SEQUENCE [LARGE SCALE GENOMIC DNA]</scope>
    <source>
        <strain evidence="4">JCM 16904</strain>
    </source>
</reference>
<keyword evidence="2" id="KW-0479">Metal-binding</keyword>
<keyword evidence="2" id="KW-0349">Heme</keyword>
<keyword evidence="4" id="KW-1185">Reference proteome</keyword>
<gene>
    <name evidence="3" type="ORF">GCM10022224_078610</name>
</gene>
<evidence type="ECO:0000256" key="1">
    <source>
        <dbReference type="ARBA" id="ARBA00010617"/>
    </source>
</evidence>
<dbReference type="Gene3D" id="1.10.630.10">
    <property type="entry name" value="Cytochrome P450"/>
    <property type="match status" value="1"/>
</dbReference>
<dbReference type="PRINTS" id="PR00359">
    <property type="entry name" value="BP450"/>
</dbReference>
<comment type="caution">
    <text evidence="3">The sequence shown here is derived from an EMBL/GenBank/DDBJ whole genome shotgun (WGS) entry which is preliminary data.</text>
</comment>
<proteinExistence type="inferred from homology"/>
<dbReference type="PRINTS" id="PR00385">
    <property type="entry name" value="P450"/>
</dbReference>
<dbReference type="PROSITE" id="PS00086">
    <property type="entry name" value="CYTOCHROME_P450"/>
    <property type="match status" value="1"/>
</dbReference>
<keyword evidence="2" id="KW-0503">Monooxygenase</keyword>
<evidence type="ECO:0000313" key="4">
    <source>
        <dbReference type="Proteomes" id="UP001500902"/>
    </source>
</evidence>
<comment type="similarity">
    <text evidence="1 2">Belongs to the cytochrome P450 family.</text>
</comment>
<dbReference type="PANTHER" id="PTHR46696:SF6">
    <property type="entry name" value="P450, PUTATIVE (EUROFUNG)-RELATED"/>
    <property type="match status" value="1"/>
</dbReference>
<dbReference type="CDD" id="cd11030">
    <property type="entry name" value="CYP105-like"/>
    <property type="match status" value="1"/>
</dbReference>
<dbReference type="SUPFAM" id="SSF48264">
    <property type="entry name" value="Cytochrome P450"/>
    <property type="match status" value="1"/>
</dbReference>
<dbReference type="InterPro" id="IPR036396">
    <property type="entry name" value="Cyt_P450_sf"/>
</dbReference>
<dbReference type="RefSeq" id="WP_344890188.1">
    <property type="nucleotide sequence ID" value="NZ_BAAAZP010000163.1"/>
</dbReference>